<proteinExistence type="predicted"/>
<keyword evidence="2" id="KW-1185">Reference proteome</keyword>
<accession>A0ABN3NLX7</accession>
<gene>
    <name evidence="1" type="ORF">GCM10010201_23880</name>
</gene>
<comment type="caution">
    <text evidence="1">The sequence shown here is derived from an EMBL/GenBank/DDBJ whole genome shotgun (WGS) entry which is preliminary data.</text>
</comment>
<name>A0ABN3NLX7_9ACTN</name>
<dbReference type="EMBL" id="BAAARY010000010">
    <property type="protein sequence ID" value="GAA2524556.1"/>
    <property type="molecule type" value="Genomic_DNA"/>
</dbReference>
<organism evidence="1 2">
    <name type="scientific">Pilimelia columellifera subsp. columellifera</name>
    <dbReference type="NCBI Taxonomy" id="706583"/>
    <lineage>
        <taxon>Bacteria</taxon>
        <taxon>Bacillati</taxon>
        <taxon>Actinomycetota</taxon>
        <taxon>Actinomycetes</taxon>
        <taxon>Micromonosporales</taxon>
        <taxon>Micromonosporaceae</taxon>
        <taxon>Pilimelia</taxon>
    </lineage>
</organism>
<evidence type="ECO:0000313" key="1">
    <source>
        <dbReference type="EMBL" id="GAA2524556.1"/>
    </source>
</evidence>
<sequence length="129" mass="13813">MHEAVAGGAWITWDESGRVATLRFTDPNATGVDAAELVDALEHWVGTAGGRFALLGDGAGLSAMDAEYRAVWAEFFGRHRAEATIGVFNLGPMAQVTARMFEQGTGVPVIGFSDEEQARQWLKGFGIGR</sequence>
<reference evidence="1 2" key="1">
    <citation type="journal article" date="2019" name="Int. J. Syst. Evol. Microbiol.">
        <title>The Global Catalogue of Microorganisms (GCM) 10K type strain sequencing project: providing services to taxonomists for standard genome sequencing and annotation.</title>
        <authorList>
            <consortium name="The Broad Institute Genomics Platform"/>
            <consortium name="The Broad Institute Genome Sequencing Center for Infectious Disease"/>
            <person name="Wu L."/>
            <person name="Ma J."/>
        </authorList>
    </citation>
    <scope>NUCLEOTIDE SEQUENCE [LARGE SCALE GENOMIC DNA]</scope>
    <source>
        <strain evidence="1 2">JCM 3367</strain>
    </source>
</reference>
<evidence type="ECO:0008006" key="3">
    <source>
        <dbReference type="Google" id="ProtNLM"/>
    </source>
</evidence>
<dbReference type="RefSeq" id="WP_344172282.1">
    <property type="nucleotide sequence ID" value="NZ_BAAARY010000010.1"/>
</dbReference>
<evidence type="ECO:0000313" key="2">
    <source>
        <dbReference type="Proteomes" id="UP001499978"/>
    </source>
</evidence>
<dbReference type="Proteomes" id="UP001499978">
    <property type="component" value="Unassembled WGS sequence"/>
</dbReference>
<protein>
    <recommendedName>
        <fullName evidence="3">STAS/SEC14 domain-containing protein</fullName>
    </recommendedName>
</protein>